<reference evidence="3" key="1">
    <citation type="journal article" date="2013" name="Nature">
        <title>Draft genome of the wheat A-genome progenitor Triticum urartu.</title>
        <authorList>
            <person name="Ling H.Q."/>
            <person name="Zhao S."/>
            <person name="Liu D."/>
            <person name="Wang J."/>
            <person name="Sun H."/>
            <person name="Zhang C."/>
            <person name="Fan H."/>
            <person name="Li D."/>
            <person name="Dong L."/>
            <person name="Tao Y."/>
            <person name="Gao C."/>
            <person name="Wu H."/>
            <person name="Li Y."/>
            <person name="Cui Y."/>
            <person name="Guo X."/>
            <person name="Zheng S."/>
            <person name="Wang B."/>
            <person name="Yu K."/>
            <person name="Liang Q."/>
            <person name="Yang W."/>
            <person name="Lou X."/>
            <person name="Chen J."/>
            <person name="Feng M."/>
            <person name="Jian J."/>
            <person name="Zhang X."/>
            <person name="Luo G."/>
            <person name="Jiang Y."/>
            <person name="Liu J."/>
            <person name="Wang Z."/>
            <person name="Sha Y."/>
            <person name="Zhang B."/>
            <person name="Wu H."/>
            <person name="Tang D."/>
            <person name="Shen Q."/>
            <person name="Xue P."/>
            <person name="Zou S."/>
            <person name="Wang X."/>
            <person name="Liu X."/>
            <person name="Wang F."/>
            <person name="Yang Y."/>
            <person name="An X."/>
            <person name="Dong Z."/>
            <person name="Zhang K."/>
            <person name="Zhang X."/>
            <person name="Luo M.C."/>
            <person name="Dvorak J."/>
            <person name="Tong Y."/>
            <person name="Wang J."/>
            <person name="Yang H."/>
            <person name="Li Z."/>
            <person name="Wang D."/>
            <person name="Zhang A."/>
            <person name="Wang J."/>
        </authorList>
    </citation>
    <scope>NUCLEOTIDE SEQUENCE</scope>
    <source>
        <strain evidence="3">cv. G1812</strain>
    </source>
</reference>
<dbReference type="EnsemblPlants" id="TuG1812G0200001856.01.T01">
    <property type="protein sequence ID" value="TuG1812G0200001856.01.T01.cds303852"/>
    <property type="gene ID" value="TuG1812G0200001856.01"/>
</dbReference>
<evidence type="ECO:0000313" key="3">
    <source>
        <dbReference type="Proteomes" id="UP000015106"/>
    </source>
</evidence>
<feature type="region of interest" description="Disordered" evidence="1">
    <location>
        <begin position="1"/>
        <end position="24"/>
    </location>
</feature>
<name>A0A8R7PBY6_TRIUA</name>
<sequence length="33" mass="3514">MGSRSVRCPWIHAPQTSMGGDHKHAVASVSIPI</sequence>
<dbReference type="AlphaFoldDB" id="A0A8R7PBY6"/>
<proteinExistence type="predicted"/>
<evidence type="ECO:0000256" key="1">
    <source>
        <dbReference type="SAM" id="MobiDB-lite"/>
    </source>
</evidence>
<organism evidence="2 3">
    <name type="scientific">Triticum urartu</name>
    <name type="common">Red wild einkorn</name>
    <name type="synonym">Crithodium urartu</name>
    <dbReference type="NCBI Taxonomy" id="4572"/>
    <lineage>
        <taxon>Eukaryota</taxon>
        <taxon>Viridiplantae</taxon>
        <taxon>Streptophyta</taxon>
        <taxon>Embryophyta</taxon>
        <taxon>Tracheophyta</taxon>
        <taxon>Spermatophyta</taxon>
        <taxon>Magnoliopsida</taxon>
        <taxon>Liliopsida</taxon>
        <taxon>Poales</taxon>
        <taxon>Poaceae</taxon>
        <taxon>BOP clade</taxon>
        <taxon>Pooideae</taxon>
        <taxon>Triticodae</taxon>
        <taxon>Triticeae</taxon>
        <taxon>Triticinae</taxon>
        <taxon>Triticum</taxon>
    </lineage>
</organism>
<protein>
    <submittedName>
        <fullName evidence="2">Uncharacterized protein</fullName>
    </submittedName>
</protein>
<reference evidence="2" key="3">
    <citation type="submission" date="2022-06" db="UniProtKB">
        <authorList>
            <consortium name="EnsemblPlants"/>
        </authorList>
    </citation>
    <scope>IDENTIFICATION</scope>
</reference>
<reference evidence="2" key="2">
    <citation type="submission" date="2018-03" db="EMBL/GenBank/DDBJ databases">
        <title>The Triticum urartu genome reveals the dynamic nature of wheat genome evolution.</title>
        <authorList>
            <person name="Ling H."/>
            <person name="Ma B."/>
            <person name="Shi X."/>
            <person name="Liu H."/>
            <person name="Dong L."/>
            <person name="Sun H."/>
            <person name="Cao Y."/>
            <person name="Gao Q."/>
            <person name="Zheng S."/>
            <person name="Li Y."/>
            <person name="Yu Y."/>
            <person name="Du H."/>
            <person name="Qi M."/>
            <person name="Li Y."/>
            <person name="Yu H."/>
            <person name="Cui Y."/>
            <person name="Wang N."/>
            <person name="Chen C."/>
            <person name="Wu H."/>
            <person name="Zhao Y."/>
            <person name="Zhang J."/>
            <person name="Li Y."/>
            <person name="Zhou W."/>
            <person name="Zhang B."/>
            <person name="Hu W."/>
            <person name="Eijk M."/>
            <person name="Tang J."/>
            <person name="Witsenboer H."/>
            <person name="Zhao S."/>
            <person name="Li Z."/>
            <person name="Zhang A."/>
            <person name="Wang D."/>
            <person name="Liang C."/>
        </authorList>
    </citation>
    <scope>NUCLEOTIDE SEQUENCE [LARGE SCALE GENOMIC DNA]</scope>
    <source>
        <strain evidence="2">cv. G1812</strain>
    </source>
</reference>
<keyword evidence="3" id="KW-1185">Reference proteome</keyword>
<dbReference type="Proteomes" id="UP000015106">
    <property type="component" value="Chromosome 2"/>
</dbReference>
<accession>A0A8R7PBY6</accession>
<dbReference type="Gramene" id="TuG1812G0200001856.01.T01">
    <property type="protein sequence ID" value="TuG1812G0200001856.01.T01.cds303852"/>
    <property type="gene ID" value="TuG1812G0200001856.01"/>
</dbReference>
<evidence type="ECO:0000313" key="2">
    <source>
        <dbReference type="EnsemblPlants" id="TuG1812G0200001856.01.T01.cds303852"/>
    </source>
</evidence>